<comment type="caution">
    <text evidence="1">The sequence shown here is derived from an EMBL/GenBank/DDBJ whole genome shotgun (WGS) entry which is preliminary data.</text>
</comment>
<accession>A0ACB9LWX5</accession>
<keyword evidence="2" id="KW-1185">Reference proteome</keyword>
<reference evidence="1 2" key="1">
    <citation type="journal article" date="2022" name="DNA Res.">
        <title>Chromosomal-level genome assembly of the orchid tree Bauhinia variegata (Leguminosae; Cercidoideae) supports the allotetraploid origin hypothesis of Bauhinia.</title>
        <authorList>
            <person name="Zhong Y."/>
            <person name="Chen Y."/>
            <person name="Zheng D."/>
            <person name="Pang J."/>
            <person name="Liu Y."/>
            <person name="Luo S."/>
            <person name="Meng S."/>
            <person name="Qian L."/>
            <person name="Wei D."/>
            <person name="Dai S."/>
            <person name="Zhou R."/>
        </authorList>
    </citation>
    <scope>NUCLEOTIDE SEQUENCE [LARGE SCALE GENOMIC DNA]</scope>
    <source>
        <strain evidence="1">BV-YZ2020</strain>
    </source>
</reference>
<evidence type="ECO:0000313" key="2">
    <source>
        <dbReference type="Proteomes" id="UP000828941"/>
    </source>
</evidence>
<dbReference type="Proteomes" id="UP000828941">
    <property type="component" value="Chromosome 11"/>
</dbReference>
<name>A0ACB9LWX5_BAUVA</name>
<proteinExistence type="predicted"/>
<sequence length="280" mass="31713">MCRSTRHPYHPPNGLEIKSFLVRLSDFDAPKPFPELLTLLFLPRIKENALEIDGFKIQPGSPAIVSLHRFVAAQPHRLVYGSRQRVRVRASQGMRFQVYLSKAMLLEGILRKDHNHQCKLECELRVDVGHGVDPRVSDADAEVCIAVEGEAAIAERVPTVAKRKRDRKPFKFNEWELEDIPEEREVSYSSECCNNNIEIDIDDAVTDADSVCCPCSRDYDSDDSISNSNYPKQDYEGGLDIEGVRWAVDLGIWVMCLGLGYLVSKASIKSIGFARRPRMF</sequence>
<organism evidence="1 2">
    <name type="scientific">Bauhinia variegata</name>
    <name type="common">Purple orchid tree</name>
    <name type="synonym">Phanera variegata</name>
    <dbReference type="NCBI Taxonomy" id="167791"/>
    <lineage>
        <taxon>Eukaryota</taxon>
        <taxon>Viridiplantae</taxon>
        <taxon>Streptophyta</taxon>
        <taxon>Embryophyta</taxon>
        <taxon>Tracheophyta</taxon>
        <taxon>Spermatophyta</taxon>
        <taxon>Magnoliopsida</taxon>
        <taxon>eudicotyledons</taxon>
        <taxon>Gunneridae</taxon>
        <taxon>Pentapetalae</taxon>
        <taxon>rosids</taxon>
        <taxon>fabids</taxon>
        <taxon>Fabales</taxon>
        <taxon>Fabaceae</taxon>
        <taxon>Cercidoideae</taxon>
        <taxon>Cercideae</taxon>
        <taxon>Bauhiniinae</taxon>
        <taxon>Bauhinia</taxon>
    </lineage>
</organism>
<evidence type="ECO:0000313" key="1">
    <source>
        <dbReference type="EMBL" id="KAI4315573.1"/>
    </source>
</evidence>
<dbReference type="EMBL" id="CM039436">
    <property type="protein sequence ID" value="KAI4315573.1"/>
    <property type="molecule type" value="Genomic_DNA"/>
</dbReference>
<protein>
    <submittedName>
        <fullName evidence="1">Uncharacterized protein</fullName>
    </submittedName>
</protein>
<gene>
    <name evidence="1" type="ORF">L6164_028368</name>
</gene>